<evidence type="ECO:0000259" key="2">
    <source>
        <dbReference type="Pfam" id="PF13185"/>
    </source>
</evidence>
<evidence type="ECO:0000256" key="1">
    <source>
        <dbReference type="ARBA" id="ARBA00038454"/>
    </source>
</evidence>
<keyword evidence="4" id="KW-1185">Reference proteome</keyword>
<dbReference type="InterPro" id="IPR029016">
    <property type="entry name" value="GAF-like_dom_sf"/>
</dbReference>
<feature type="domain" description="GAF" evidence="2">
    <location>
        <begin position="14"/>
        <end position="156"/>
    </location>
</feature>
<evidence type="ECO:0000313" key="3">
    <source>
        <dbReference type="EMBL" id="KAJ3224468.1"/>
    </source>
</evidence>
<comment type="similarity">
    <text evidence="1">Belongs to the free Met sulfoxide reductase family.</text>
</comment>
<proteinExistence type="inferred from homology"/>
<reference evidence="3" key="1">
    <citation type="submission" date="2020-05" db="EMBL/GenBank/DDBJ databases">
        <title>Phylogenomic resolution of chytrid fungi.</title>
        <authorList>
            <person name="Stajich J.E."/>
            <person name="Amses K."/>
            <person name="Simmons R."/>
            <person name="Seto K."/>
            <person name="Myers J."/>
            <person name="Bonds A."/>
            <person name="Quandt C.A."/>
            <person name="Barry K."/>
            <person name="Liu P."/>
            <person name="Grigoriev I."/>
            <person name="Longcore J.E."/>
            <person name="James T.Y."/>
        </authorList>
    </citation>
    <scope>NUCLEOTIDE SEQUENCE</scope>
    <source>
        <strain evidence="3">JEL0476</strain>
    </source>
</reference>
<protein>
    <recommendedName>
        <fullName evidence="2">GAF domain-containing protein</fullName>
    </recommendedName>
</protein>
<accession>A0AAD5U681</accession>
<dbReference type="Gene3D" id="3.30.450.40">
    <property type="match status" value="1"/>
</dbReference>
<dbReference type="GO" id="GO:0033745">
    <property type="term" value="F:L-methionine-(R)-S-oxide reductase activity"/>
    <property type="evidence" value="ECO:0007669"/>
    <property type="project" value="TreeGrafter"/>
</dbReference>
<dbReference type="PANTHER" id="PTHR21021:SF15">
    <property type="entry name" value="FREE METHIONINE-R-SULFOXIDE REDUCTASE"/>
    <property type="match status" value="1"/>
</dbReference>
<sequence>MHEKFWKETIAAVESLLDISLPKLSNFANVASLVYWSLNDDNRNVNWAGFYFTKDFLLYAEKEKTLYLGPFQGRVACTVIPFGKGVCGKSAADKKSILVNDVHNFADHIACDSRSESEVVIPIVVDDTVIGVFDLDCLVKEGFSERDRAALEQIVNILVDKIL</sequence>
<evidence type="ECO:0000313" key="4">
    <source>
        <dbReference type="Proteomes" id="UP001211065"/>
    </source>
</evidence>
<dbReference type="PANTHER" id="PTHR21021">
    <property type="entry name" value="GAF/PUTATIVE CYTOSKELETAL PROTEIN"/>
    <property type="match status" value="1"/>
</dbReference>
<dbReference type="FunFam" id="3.30.450.40:FF:000008">
    <property type="entry name" value="GAF domain-containing proteins"/>
    <property type="match status" value="1"/>
</dbReference>
<dbReference type="AlphaFoldDB" id="A0AAD5U681"/>
<dbReference type="InterPro" id="IPR000614">
    <property type="entry name" value="FRMsr_CS"/>
</dbReference>
<organism evidence="3 4">
    <name type="scientific">Clydaea vesicula</name>
    <dbReference type="NCBI Taxonomy" id="447962"/>
    <lineage>
        <taxon>Eukaryota</taxon>
        <taxon>Fungi</taxon>
        <taxon>Fungi incertae sedis</taxon>
        <taxon>Chytridiomycota</taxon>
        <taxon>Chytridiomycota incertae sedis</taxon>
        <taxon>Chytridiomycetes</taxon>
        <taxon>Lobulomycetales</taxon>
        <taxon>Lobulomycetaceae</taxon>
        <taxon>Clydaea</taxon>
    </lineage>
</organism>
<dbReference type="Proteomes" id="UP001211065">
    <property type="component" value="Unassembled WGS sequence"/>
</dbReference>
<dbReference type="EMBL" id="JADGJW010000092">
    <property type="protein sequence ID" value="KAJ3224468.1"/>
    <property type="molecule type" value="Genomic_DNA"/>
</dbReference>
<dbReference type="InterPro" id="IPR003018">
    <property type="entry name" value="GAF"/>
</dbReference>
<dbReference type="GO" id="GO:0005829">
    <property type="term" value="C:cytosol"/>
    <property type="evidence" value="ECO:0007669"/>
    <property type="project" value="TreeGrafter"/>
</dbReference>
<gene>
    <name evidence="3" type="ORF">HK099_008418</name>
</gene>
<comment type="caution">
    <text evidence="3">The sequence shown here is derived from an EMBL/GenBank/DDBJ whole genome shotgun (WGS) entry which is preliminary data.</text>
</comment>
<name>A0AAD5U681_9FUNG</name>
<dbReference type="SUPFAM" id="SSF55781">
    <property type="entry name" value="GAF domain-like"/>
    <property type="match status" value="1"/>
</dbReference>
<dbReference type="InterPro" id="IPR051330">
    <property type="entry name" value="Phosphatase_reg/MetRdx"/>
</dbReference>
<dbReference type="PROSITE" id="PS01320">
    <property type="entry name" value="UPF0067"/>
    <property type="match status" value="1"/>
</dbReference>
<dbReference type="Pfam" id="PF13185">
    <property type="entry name" value="GAF_2"/>
    <property type="match status" value="1"/>
</dbReference>